<dbReference type="RefSeq" id="WP_044150900.1">
    <property type="nucleotide sequence ID" value="NZ_QVFV01000001.1"/>
</dbReference>
<evidence type="ECO:0000256" key="2">
    <source>
        <dbReference type="PROSITE-ProRule" id="PRU00169"/>
    </source>
</evidence>
<gene>
    <name evidence="4" type="ORF">DYY88_02835</name>
</gene>
<dbReference type="Pfam" id="PF00072">
    <property type="entry name" value="Response_reg"/>
    <property type="match status" value="1"/>
</dbReference>
<sequence length="144" mass="15587">METHNIGLDNSVVTQRPQSLPVIVAVDDDEDSLVLLSYVVEGLPCSLVCETDGQAGLERIISLKPDLVLLDVRLPGISGFDIVHQLKSSPDTASIPLIAVTALAGQRYQQALRAAGFNHYICKPYGLNDIQAAIQQYLFVATQL</sequence>
<dbReference type="InterPro" id="IPR001789">
    <property type="entry name" value="Sig_transdc_resp-reg_receiver"/>
</dbReference>
<keyword evidence="5" id="KW-1185">Reference proteome</keyword>
<dbReference type="SMART" id="SM00448">
    <property type="entry name" value="REC"/>
    <property type="match status" value="1"/>
</dbReference>
<accession>A0A4Q7EFY1</accession>
<dbReference type="Gene3D" id="3.40.50.2300">
    <property type="match status" value="1"/>
</dbReference>
<dbReference type="EMBL" id="QVFV01000001">
    <property type="protein sequence ID" value="RZM82205.1"/>
    <property type="molecule type" value="Genomic_DNA"/>
</dbReference>
<feature type="domain" description="Response regulatory" evidence="3">
    <location>
        <begin position="22"/>
        <end position="138"/>
    </location>
</feature>
<evidence type="ECO:0000313" key="5">
    <source>
        <dbReference type="Proteomes" id="UP000292459"/>
    </source>
</evidence>
<protein>
    <submittedName>
        <fullName evidence="4">Response regulator</fullName>
    </submittedName>
</protein>
<dbReference type="AlphaFoldDB" id="A0A4Q7EFY1"/>
<comment type="caution">
    <text evidence="4">The sequence shown here is derived from an EMBL/GenBank/DDBJ whole genome shotgun (WGS) entry which is preliminary data.</text>
</comment>
<organism evidence="4 5">
    <name type="scientific">Leptolyngbya iicbica LK</name>
    <dbReference type="NCBI Taxonomy" id="2294035"/>
    <lineage>
        <taxon>Bacteria</taxon>
        <taxon>Bacillati</taxon>
        <taxon>Cyanobacteriota</taxon>
        <taxon>Cyanophyceae</taxon>
        <taxon>Leptolyngbyales</taxon>
        <taxon>Leptolyngbyaceae</taxon>
        <taxon>Leptolyngbya group</taxon>
        <taxon>Leptolyngbya</taxon>
        <taxon>Leptolyngbya iicbica</taxon>
    </lineage>
</organism>
<dbReference type="PANTHER" id="PTHR44591">
    <property type="entry name" value="STRESS RESPONSE REGULATOR PROTEIN 1"/>
    <property type="match status" value="1"/>
</dbReference>
<evidence type="ECO:0000313" key="4">
    <source>
        <dbReference type="EMBL" id="RZM82205.1"/>
    </source>
</evidence>
<reference evidence="4 5" key="1">
    <citation type="submission" date="2018-11" db="EMBL/GenBank/DDBJ databases">
        <title>Whole genome sequencing of an environmental sample.</title>
        <authorList>
            <person name="Sarangi A.N."/>
            <person name="Singh D."/>
            <person name="Tripathy S."/>
        </authorList>
    </citation>
    <scope>NUCLEOTIDE SEQUENCE [LARGE SCALE GENOMIC DNA]</scope>
    <source>
        <strain evidence="4 5">Lakshadweep</strain>
    </source>
</reference>
<dbReference type="PROSITE" id="PS50110">
    <property type="entry name" value="RESPONSE_REGULATORY"/>
    <property type="match status" value="1"/>
</dbReference>
<dbReference type="GO" id="GO:0000160">
    <property type="term" value="P:phosphorelay signal transduction system"/>
    <property type="evidence" value="ECO:0007669"/>
    <property type="project" value="InterPro"/>
</dbReference>
<dbReference type="Proteomes" id="UP000292459">
    <property type="component" value="Unassembled WGS sequence"/>
</dbReference>
<proteinExistence type="predicted"/>
<dbReference type="PANTHER" id="PTHR44591:SF3">
    <property type="entry name" value="RESPONSE REGULATORY DOMAIN-CONTAINING PROTEIN"/>
    <property type="match status" value="1"/>
</dbReference>
<dbReference type="InterPro" id="IPR050595">
    <property type="entry name" value="Bact_response_regulator"/>
</dbReference>
<dbReference type="InterPro" id="IPR011006">
    <property type="entry name" value="CheY-like_superfamily"/>
</dbReference>
<evidence type="ECO:0000256" key="1">
    <source>
        <dbReference type="ARBA" id="ARBA00022553"/>
    </source>
</evidence>
<keyword evidence="1 2" id="KW-0597">Phosphoprotein</keyword>
<feature type="modified residue" description="4-aspartylphosphate" evidence="2">
    <location>
        <position position="71"/>
    </location>
</feature>
<evidence type="ECO:0000259" key="3">
    <source>
        <dbReference type="PROSITE" id="PS50110"/>
    </source>
</evidence>
<dbReference type="OrthoDB" id="514180at2"/>
<dbReference type="SUPFAM" id="SSF52172">
    <property type="entry name" value="CheY-like"/>
    <property type="match status" value="1"/>
</dbReference>
<name>A0A4Q7EFY1_9CYAN</name>